<accession>A0AB73AB72</accession>
<comment type="caution">
    <text evidence="1">The sequence shown here is derived from an EMBL/GenBank/DDBJ whole genome shotgun (WGS) entry which is preliminary data.</text>
</comment>
<evidence type="ECO:0000313" key="1">
    <source>
        <dbReference type="EMBL" id="EPI14287.1"/>
    </source>
</evidence>
<name>A0AB73AB72_ENTFC</name>
<organism evidence="1 2">
    <name type="scientific">Enterococcus faecium SD2A-2</name>
    <dbReference type="NCBI Taxonomy" id="1244154"/>
    <lineage>
        <taxon>Bacteria</taxon>
        <taxon>Bacillati</taxon>
        <taxon>Bacillota</taxon>
        <taxon>Bacilli</taxon>
        <taxon>Lactobacillales</taxon>
        <taxon>Enterococcaceae</taxon>
        <taxon>Enterococcus</taxon>
    </lineage>
</organism>
<reference evidence="1 2" key="1">
    <citation type="submission" date="2013-06" db="EMBL/GenBank/DDBJ databases">
        <authorList>
            <person name="Weinstock G."/>
            <person name="Sodergren E."/>
            <person name="Lobos E.A."/>
            <person name="Fulton L."/>
            <person name="Fulton R."/>
            <person name="Courtney L."/>
            <person name="Fronick C."/>
            <person name="O'Laughlin M."/>
            <person name="Godfrey J."/>
            <person name="Wilson R.M."/>
            <person name="Miner T."/>
            <person name="Farmer C."/>
            <person name="Delehaunty K."/>
            <person name="Cordes M."/>
            <person name="Minx P."/>
            <person name="Tomlinson C."/>
            <person name="Chen J."/>
            <person name="Wollam A."/>
            <person name="Pepin K.H."/>
            <person name="Bhonagiri V."/>
            <person name="Zhang X."/>
            <person name="Warren W."/>
            <person name="Mitreva M."/>
            <person name="Mardis E.R."/>
            <person name="Wilson R.K."/>
        </authorList>
    </citation>
    <scope>NUCLEOTIDE SEQUENCE [LARGE SCALE GENOMIC DNA]</scope>
    <source>
        <strain evidence="1 2">SD2A-2</strain>
    </source>
</reference>
<evidence type="ECO:0000313" key="2">
    <source>
        <dbReference type="Proteomes" id="UP000014622"/>
    </source>
</evidence>
<dbReference type="AlphaFoldDB" id="A0AB73AB72"/>
<dbReference type="EMBL" id="ATIT01000063">
    <property type="protein sequence ID" value="EPI14287.1"/>
    <property type="molecule type" value="Genomic_DNA"/>
</dbReference>
<gene>
    <name evidence="1" type="ORF">D356_00777</name>
</gene>
<proteinExistence type="predicted"/>
<protein>
    <submittedName>
        <fullName evidence="1">Uncharacterized protein</fullName>
    </submittedName>
</protein>
<dbReference type="Proteomes" id="UP000014622">
    <property type="component" value="Unassembled WGS sequence"/>
</dbReference>
<sequence>MVIGSIEHLPLSTRVSRFGRHKRVDIFYVFLSKRKTIKYERVLNKVKKLI</sequence>